<dbReference type="EMBL" id="NJHN03000069">
    <property type="protein sequence ID" value="KAH9417913.1"/>
    <property type="molecule type" value="Genomic_DNA"/>
</dbReference>
<comment type="caution">
    <text evidence="1">The sequence shown here is derived from an EMBL/GenBank/DDBJ whole genome shotgun (WGS) entry which is preliminary data.</text>
</comment>
<proteinExistence type="predicted"/>
<gene>
    <name evidence="1" type="ORF">DERP_015293</name>
</gene>
<sequence>MGHNVKEYIHSYQKKKDNLNDHVGKTNKRMSSLVELYAGYIQMNKNLKGLIMDFLNLKTRFSFI</sequence>
<protein>
    <submittedName>
        <fullName evidence="1">Uncharacterized protein</fullName>
    </submittedName>
</protein>
<evidence type="ECO:0000313" key="1">
    <source>
        <dbReference type="EMBL" id="KAH9417913.1"/>
    </source>
</evidence>
<dbReference type="Proteomes" id="UP000887458">
    <property type="component" value="Unassembled WGS sequence"/>
</dbReference>
<accession>A0ABQ8J5U0</accession>
<reference evidence="1 2" key="2">
    <citation type="journal article" date="2022" name="Mol. Biol. Evol.">
        <title>Comparative Genomics Reveals Insights into the Divergent Evolution of Astigmatic Mites and Household Pest Adaptations.</title>
        <authorList>
            <person name="Xiong Q."/>
            <person name="Wan A.T."/>
            <person name="Liu X."/>
            <person name="Fung C.S."/>
            <person name="Xiao X."/>
            <person name="Malainual N."/>
            <person name="Hou J."/>
            <person name="Wang L."/>
            <person name="Wang M."/>
            <person name="Yang K.Y."/>
            <person name="Cui Y."/>
            <person name="Leung E.L."/>
            <person name="Nong W."/>
            <person name="Shin S.K."/>
            <person name="Au S.W."/>
            <person name="Jeong K.Y."/>
            <person name="Chew F.T."/>
            <person name="Hui J.H."/>
            <person name="Leung T.F."/>
            <person name="Tungtrongchitr A."/>
            <person name="Zhong N."/>
            <person name="Liu Z."/>
            <person name="Tsui S.K."/>
        </authorList>
    </citation>
    <scope>NUCLEOTIDE SEQUENCE [LARGE SCALE GENOMIC DNA]</scope>
    <source>
        <strain evidence="1">Derp</strain>
    </source>
</reference>
<keyword evidence="2" id="KW-1185">Reference proteome</keyword>
<reference evidence="1 2" key="1">
    <citation type="journal article" date="2018" name="J. Allergy Clin. Immunol.">
        <title>High-quality assembly of Dermatophagoides pteronyssinus genome and transcriptome reveals a wide range of novel allergens.</title>
        <authorList>
            <person name="Liu X.Y."/>
            <person name="Yang K.Y."/>
            <person name="Wang M.Q."/>
            <person name="Kwok J.S."/>
            <person name="Zeng X."/>
            <person name="Yang Z."/>
            <person name="Xiao X.J."/>
            <person name="Lau C.P."/>
            <person name="Li Y."/>
            <person name="Huang Z.M."/>
            <person name="Ba J.G."/>
            <person name="Yim A.K."/>
            <person name="Ouyang C.Y."/>
            <person name="Ngai S.M."/>
            <person name="Chan T.F."/>
            <person name="Leung E.L."/>
            <person name="Liu L."/>
            <person name="Liu Z.G."/>
            <person name="Tsui S.K."/>
        </authorList>
    </citation>
    <scope>NUCLEOTIDE SEQUENCE [LARGE SCALE GENOMIC DNA]</scope>
    <source>
        <strain evidence="1">Derp</strain>
    </source>
</reference>
<evidence type="ECO:0000313" key="2">
    <source>
        <dbReference type="Proteomes" id="UP000887458"/>
    </source>
</evidence>
<name>A0ABQ8J5U0_DERPT</name>
<organism evidence="1 2">
    <name type="scientific">Dermatophagoides pteronyssinus</name>
    <name type="common">European house dust mite</name>
    <dbReference type="NCBI Taxonomy" id="6956"/>
    <lineage>
        <taxon>Eukaryota</taxon>
        <taxon>Metazoa</taxon>
        <taxon>Ecdysozoa</taxon>
        <taxon>Arthropoda</taxon>
        <taxon>Chelicerata</taxon>
        <taxon>Arachnida</taxon>
        <taxon>Acari</taxon>
        <taxon>Acariformes</taxon>
        <taxon>Sarcoptiformes</taxon>
        <taxon>Astigmata</taxon>
        <taxon>Psoroptidia</taxon>
        <taxon>Analgoidea</taxon>
        <taxon>Pyroglyphidae</taxon>
        <taxon>Dermatophagoidinae</taxon>
        <taxon>Dermatophagoides</taxon>
    </lineage>
</organism>